<dbReference type="Proteomes" id="UP000003452">
    <property type="component" value="Unassembled WGS sequence"/>
</dbReference>
<proteinExistence type="predicted"/>
<dbReference type="AlphaFoldDB" id="B5CW88"/>
<feature type="transmembrane region" description="Helical" evidence="1">
    <location>
        <begin position="23"/>
        <end position="44"/>
    </location>
</feature>
<keyword evidence="1" id="KW-0812">Transmembrane</keyword>
<reference evidence="2 3" key="1">
    <citation type="submission" date="2008-08" db="EMBL/GenBank/DDBJ databases">
        <title>Draft genome sequence of Bacteroides plebeius (DSM 17135).</title>
        <authorList>
            <person name="Sudarsanam P."/>
            <person name="Ley R."/>
            <person name="Guruge J."/>
            <person name="Turnbaugh P.J."/>
            <person name="Mahowald M."/>
            <person name="Liep D."/>
            <person name="Gordon J."/>
        </authorList>
    </citation>
    <scope>NUCLEOTIDE SEQUENCE [LARGE SCALE GENOMIC DNA]</scope>
    <source>
        <strain evidence="3">DSM 17135 / JCM 12973 / M2</strain>
    </source>
</reference>
<accession>B5CW88</accession>
<evidence type="ECO:0000313" key="3">
    <source>
        <dbReference type="Proteomes" id="UP000003452"/>
    </source>
</evidence>
<name>B5CW88_PHOPM</name>
<organism evidence="2 3">
    <name type="scientific">Phocaeicola plebeius (strain DSM 17135 / JCM 12973 / CCUG 54634 / M2)</name>
    <name type="common">Bacteroides plebeius</name>
    <dbReference type="NCBI Taxonomy" id="484018"/>
    <lineage>
        <taxon>Bacteria</taxon>
        <taxon>Pseudomonadati</taxon>
        <taxon>Bacteroidota</taxon>
        <taxon>Bacteroidia</taxon>
        <taxon>Bacteroidales</taxon>
        <taxon>Bacteroidaceae</taxon>
        <taxon>Phocaeicola</taxon>
    </lineage>
</organism>
<dbReference type="EMBL" id="ABQC02000012">
    <property type="protein sequence ID" value="EDY96535.1"/>
    <property type="molecule type" value="Genomic_DNA"/>
</dbReference>
<dbReference type="HOGENOM" id="CLU_3164806_0_0_10"/>
<sequence length="47" mass="5872">MYEKMVYFPNFFNIFYKVQKVEYSYSCVVYHDIIYIFLFLCDILSYA</sequence>
<gene>
    <name evidence="2" type="ORF">BACPLE_00978</name>
</gene>
<keyword evidence="1" id="KW-0472">Membrane</keyword>
<protein>
    <submittedName>
        <fullName evidence="2">Uncharacterized protein</fullName>
    </submittedName>
</protein>
<reference evidence="2 3" key="2">
    <citation type="submission" date="2008-08" db="EMBL/GenBank/DDBJ databases">
        <authorList>
            <person name="Fulton L."/>
            <person name="Clifton S."/>
            <person name="Fulton B."/>
            <person name="Xu J."/>
            <person name="Minx P."/>
            <person name="Pepin K.H."/>
            <person name="Johnson M."/>
            <person name="Thiruvilangam P."/>
            <person name="Bhonagiri V."/>
            <person name="Nash W.E."/>
            <person name="Mardis E.R."/>
            <person name="Wilson R.K."/>
        </authorList>
    </citation>
    <scope>NUCLEOTIDE SEQUENCE [LARGE SCALE GENOMIC DNA]</scope>
    <source>
        <strain evidence="3">DSM 17135 / JCM 12973 / M2</strain>
    </source>
</reference>
<evidence type="ECO:0000313" key="2">
    <source>
        <dbReference type="EMBL" id="EDY96535.1"/>
    </source>
</evidence>
<keyword evidence="1" id="KW-1133">Transmembrane helix</keyword>
<comment type="caution">
    <text evidence="2">The sequence shown here is derived from an EMBL/GenBank/DDBJ whole genome shotgun (WGS) entry which is preliminary data.</text>
</comment>
<evidence type="ECO:0000256" key="1">
    <source>
        <dbReference type="SAM" id="Phobius"/>
    </source>
</evidence>